<dbReference type="Pfam" id="PF20730">
    <property type="entry name" value="YetF_N"/>
    <property type="match status" value="1"/>
</dbReference>
<gene>
    <name evidence="10" type="ORF">H9882_06570</name>
</gene>
<proteinExistence type="inferred from homology"/>
<reference evidence="10" key="2">
    <citation type="submission" date="2021-04" db="EMBL/GenBank/DDBJ databases">
        <authorList>
            <person name="Gilroy R."/>
        </authorList>
    </citation>
    <scope>NUCLEOTIDE SEQUENCE</scope>
    <source>
        <strain evidence="10">B5_2728</strain>
    </source>
</reference>
<protein>
    <submittedName>
        <fullName evidence="10">DUF421 domain-containing protein</fullName>
    </submittedName>
</protein>
<evidence type="ECO:0000256" key="6">
    <source>
        <dbReference type="ARBA" id="ARBA00023136"/>
    </source>
</evidence>
<keyword evidence="6 7" id="KW-0472">Membrane</keyword>
<dbReference type="Proteomes" id="UP000713596">
    <property type="component" value="Unassembled WGS sequence"/>
</dbReference>
<evidence type="ECO:0000259" key="9">
    <source>
        <dbReference type="Pfam" id="PF20730"/>
    </source>
</evidence>
<evidence type="ECO:0000256" key="4">
    <source>
        <dbReference type="ARBA" id="ARBA00022692"/>
    </source>
</evidence>
<dbReference type="GO" id="GO:0005886">
    <property type="term" value="C:plasma membrane"/>
    <property type="evidence" value="ECO:0007669"/>
    <property type="project" value="UniProtKB-SubCell"/>
</dbReference>
<evidence type="ECO:0000256" key="5">
    <source>
        <dbReference type="ARBA" id="ARBA00022989"/>
    </source>
</evidence>
<dbReference type="Gene3D" id="3.30.240.20">
    <property type="entry name" value="bsu07140 like domains"/>
    <property type="match status" value="2"/>
</dbReference>
<evidence type="ECO:0000256" key="7">
    <source>
        <dbReference type="SAM" id="Phobius"/>
    </source>
</evidence>
<feature type="transmembrane region" description="Helical" evidence="7">
    <location>
        <begin position="6"/>
        <end position="28"/>
    </location>
</feature>
<dbReference type="PANTHER" id="PTHR34582:SF7">
    <property type="entry name" value="UPF0702 TRANSMEMBRANE PROTEIN YDFS"/>
    <property type="match status" value="1"/>
</dbReference>
<dbReference type="AlphaFoldDB" id="A0A948T388"/>
<comment type="subcellular location">
    <subcellularLocation>
        <location evidence="1">Cell membrane</location>
        <topology evidence="1">Multi-pass membrane protein</topology>
    </subcellularLocation>
</comment>
<dbReference type="EMBL" id="JAHLFP010000056">
    <property type="protein sequence ID" value="MBU3806535.1"/>
    <property type="molecule type" value="Genomic_DNA"/>
</dbReference>
<evidence type="ECO:0000313" key="11">
    <source>
        <dbReference type="Proteomes" id="UP000713596"/>
    </source>
</evidence>
<feature type="transmembrane region" description="Helical" evidence="7">
    <location>
        <begin position="64"/>
        <end position="85"/>
    </location>
</feature>
<evidence type="ECO:0000256" key="2">
    <source>
        <dbReference type="ARBA" id="ARBA00006448"/>
    </source>
</evidence>
<dbReference type="InterPro" id="IPR048454">
    <property type="entry name" value="YetF_N"/>
</dbReference>
<comment type="similarity">
    <text evidence="2">Belongs to the UPF0702 family.</text>
</comment>
<keyword evidence="5 7" id="KW-1133">Transmembrane helix</keyword>
<organism evidence="10 11">
    <name type="scientific">Candidatus Allofournierella pullistercoris</name>
    <dbReference type="NCBI Taxonomy" id="2838597"/>
    <lineage>
        <taxon>Bacteria</taxon>
        <taxon>Bacillati</taxon>
        <taxon>Bacillota</taxon>
        <taxon>Clostridia</taxon>
        <taxon>Eubacteriales</taxon>
        <taxon>Oscillospiraceae</taxon>
        <taxon>Allofournierella</taxon>
    </lineage>
</organism>
<dbReference type="InterPro" id="IPR007353">
    <property type="entry name" value="DUF421"/>
</dbReference>
<evidence type="ECO:0000256" key="3">
    <source>
        <dbReference type="ARBA" id="ARBA00022475"/>
    </source>
</evidence>
<evidence type="ECO:0000256" key="1">
    <source>
        <dbReference type="ARBA" id="ARBA00004651"/>
    </source>
</evidence>
<evidence type="ECO:0000313" key="10">
    <source>
        <dbReference type="EMBL" id="MBU3806535.1"/>
    </source>
</evidence>
<keyword evidence="3" id="KW-1003">Cell membrane</keyword>
<dbReference type="PANTHER" id="PTHR34582">
    <property type="entry name" value="UPF0702 TRANSMEMBRANE PROTEIN YCAP"/>
    <property type="match status" value="1"/>
</dbReference>
<dbReference type="Pfam" id="PF04239">
    <property type="entry name" value="DUF421"/>
    <property type="match status" value="1"/>
</dbReference>
<comment type="caution">
    <text evidence="10">The sequence shown here is derived from an EMBL/GenBank/DDBJ whole genome shotgun (WGS) entry which is preliminary data.</text>
</comment>
<feature type="domain" description="YetF C-terminal" evidence="8">
    <location>
        <begin position="87"/>
        <end position="219"/>
    </location>
</feature>
<reference evidence="10" key="1">
    <citation type="journal article" date="2021" name="PeerJ">
        <title>Extensive microbial diversity within the chicken gut microbiome revealed by metagenomics and culture.</title>
        <authorList>
            <person name="Gilroy R."/>
            <person name="Ravi A."/>
            <person name="Getino M."/>
            <person name="Pursley I."/>
            <person name="Horton D.L."/>
            <person name="Alikhan N.F."/>
            <person name="Baker D."/>
            <person name="Gharbi K."/>
            <person name="Hall N."/>
            <person name="Watson M."/>
            <person name="Adriaenssens E.M."/>
            <person name="Foster-Nyarko E."/>
            <person name="Jarju S."/>
            <person name="Secka A."/>
            <person name="Antonio M."/>
            <person name="Oren A."/>
            <person name="Chaudhuri R.R."/>
            <person name="La Ragione R."/>
            <person name="Hildebrand F."/>
            <person name="Pallen M.J."/>
        </authorList>
    </citation>
    <scope>NUCLEOTIDE SEQUENCE</scope>
    <source>
        <strain evidence="10">B5_2728</strain>
    </source>
</reference>
<evidence type="ECO:0000259" key="8">
    <source>
        <dbReference type="Pfam" id="PF04239"/>
    </source>
</evidence>
<keyword evidence="4 7" id="KW-0812">Transmembrane</keyword>
<name>A0A948T388_9FIRM</name>
<feature type="transmembrane region" description="Helical" evidence="7">
    <location>
        <begin position="40"/>
        <end position="58"/>
    </location>
</feature>
<accession>A0A948T388</accession>
<feature type="domain" description="YetF-like N-terminal transmembrane" evidence="9">
    <location>
        <begin position="13"/>
        <end position="56"/>
    </location>
</feature>
<dbReference type="InterPro" id="IPR023090">
    <property type="entry name" value="UPF0702_alpha/beta_dom_sf"/>
</dbReference>
<sequence>MIALSLFASIGQVIITSVVSIVVLFCMCKWIGQRQISQMSMFDYINSITIGSIAAELATDLEHWWLPLTATLVYGTTVVLINFLCRKSLPVRSFINGRPLILLEKDTLHEQNLKKSGFDLNEFLTQCRISGYFDLQQIDTALLETSGHISFLPKSNARPLTPSDMEIPVQQDSMPVPVILDGTVLEVNLKHLGREMRWLTKELHNQGIKQPSEVLLAMCSPDGTLVVYAKDK</sequence>